<dbReference type="Proteomes" id="UP000053105">
    <property type="component" value="Unassembled WGS sequence"/>
</dbReference>
<evidence type="ECO:0000313" key="3">
    <source>
        <dbReference type="Proteomes" id="UP000053105"/>
    </source>
</evidence>
<evidence type="ECO:0000313" key="2">
    <source>
        <dbReference type="EMBL" id="KOX67994.1"/>
    </source>
</evidence>
<accession>A0A0N0U2T1</accession>
<organism evidence="2 3">
    <name type="scientific">Melipona quadrifasciata</name>
    <dbReference type="NCBI Taxonomy" id="166423"/>
    <lineage>
        <taxon>Eukaryota</taxon>
        <taxon>Metazoa</taxon>
        <taxon>Ecdysozoa</taxon>
        <taxon>Arthropoda</taxon>
        <taxon>Hexapoda</taxon>
        <taxon>Insecta</taxon>
        <taxon>Pterygota</taxon>
        <taxon>Neoptera</taxon>
        <taxon>Endopterygota</taxon>
        <taxon>Hymenoptera</taxon>
        <taxon>Apocrita</taxon>
        <taxon>Aculeata</taxon>
        <taxon>Apoidea</taxon>
        <taxon>Anthophila</taxon>
        <taxon>Apidae</taxon>
        <taxon>Melipona</taxon>
    </lineage>
</organism>
<dbReference type="AlphaFoldDB" id="A0A0N0U2T1"/>
<reference evidence="2 3" key="1">
    <citation type="submission" date="2015-07" db="EMBL/GenBank/DDBJ databases">
        <title>The genome of Melipona quadrifasciata.</title>
        <authorList>
            <person name="Pan H."/>
            <person name="Kapheim K."/>
        </authorList>
    </citation>
    <scope>NUCLEOTIDE SEQUENCE [LARGE SCALE GENOMIC DNA]</scope>
    <source>
        <strain evidence="2">0111107301</strain>
        <tissue evidence="2">Whole body</tissue>
    </source>
</reference>
<feature type="region of interest" description="Disordered" evidence="1">
    <location>
        <begin position="125"/>
        <end position="149"/>
    </location>
</feature>
<proteinExistence type="predicted"/>
<name>A0A0N0U2T1_9HYME</name>
<evidence type="ECO:0000256" key="1">
    <source>
        <dbReference type="SAM" id="MobiDB-lite"/>
    </source>
</evidence>
<protein>
    <submittedName>
        <fullName evidence="2">Uncharacterized protein</fullName>
    </submittedName>
</protein>
<keyword evidence="3" id="KW-1185">Reference proteome</keyword>
<sequence length="173" mass="19734">MCQSEEMKLRGFVLTQQNEREIVNRRKLRPNLNNDDKEKFETSSKLQKCTENCARKIRRICFCRCFNERAKEEEERGSNSFKDTTGKKISDANWKAGSFKYPGARGAANNVPETRVRISGLTKQKPDRDAFGSVDMISESREPSSTRPCSVSMLTQIITGDMKRLTTSSVHKS</sequence>
<dbReference type="EMBL" id="KQ435960">
    <property type="protein sequence ID" value="KOX67994.1"/>
    <property type="molecule type" value="Genomic_DNA"/>
</dbReference>
<gene>
    <name evidence="2" type="ORF">WN51_07611</name>
</gene>